<feature type="domain" description="Serine aminopeptidase S33" evidence="2">
    <location>
        <begin position="77"/>
        <end position="182"/>
    </location>
</feature>
<feature type="transmembrane region" description="Helical" evidence="1">
    <location>
        <begin position="21"/>
        <end position="42"/>
    </location>
</feature>
<dbReference type="SUPFAM" id="SSF53474">
    <property type="entry name" value="alpha/beta-Hydrolases"/>
    <property type="match status" value="1"/>
</dbReference>
<accession>A0ABP9UX76</accession>
<comment type="caution">
    <text evidence="3">The sequence shown here is derived from an EMBL/GenBank/DDBJ whole genome shotgun (WGS) entry which is preliminary data.</text>
</comment>
<dbReference type="PANTHER" id="PTHR12277:SF81">
    <property type="entry name" value="PROTEIN ABHD13"/>
    <property type="match status" value="1"/>
</dbReference>
<dbReference type="PANTHER" id="PTHR12277">
    <property type="entry name" value="ALPHA/BETA HYDROLASE DOMAIN-CONTAINING PROTEIN"/>
    <property type="match status" value="1"/>
</dbReference>
<dbReference type="EMBL" id="BAABRL010000001">
    <property type="protein sequence ID" value="GAA5494315.1"/>
    <property type="molecule type" value="Genomic_DNA"/>
</dbReference>
<keyword evidence="4" id="KW-1185">Reference proteome</keyword>
<evidence type="ECO:0000313" key="3">
    <source>
        <dbReference type="EMBL" id="GAA5494315.1"/>
    </source>
</evidence>
<keyword evidence="1" id="KW-0812">Transmembrane</keyword>
<protein>
    <recommendedName>
        <fullName evidence="2">Serine aminopeptidase S33 domain-containing protein</fullName>
    </recommendedName>
</protein>
<dbReference type="InterPro" id="IPR029058">
    <property type="entry name" value="AB_hydrolase_fold"/>
</dbReference>
<keyword evidence="1" id="KW-0472">Membrane</keyword>
<dbReference type="Proteomes" id="UP001424741">
    <property type="component" value="Unassembled WGS sequence"/>
</dbReference>
<evidence type="ECO:0000313" key="4">
    <source>
        <dbReference type="Proteomes" id="UP001424741"/>
    </source>
</evidence>
<evidence type="ECO:0000256" key="1">
    <source>
        <dbReference type="SAM" id="Phobius"/>
    </source>
</evidence>
<evidence type="ECO:0000259" key="2">
    <source>
        <dbReference type="Pfam" id="PF12146"/>
    </source>
</evidence>
<keyword evidence="1" id="KW-1133">Transmembrane helix</keyword>
<organism evidence="3 4">
    <name type="scientific">Rubritalea halochordaticola</name>
    <dbReference type="NCBI Taxonomy" id="714537"/>
    <lineage>
        <taxon>Bacteria</taxon>
        <taxon>Pseudomonadati</taxon>
        <taxon>Verrucomicrobiota</taxon>
        <taxon>Verrucomicrobiia</taxon>
        <taxon>Verrucomicrobiales</taxon>
        <taxon>Rubritaleaceae</taxon>
        <taxon>Rubritalea</taxon>
    </lineage>
</organism>
<reference evidence="3 4" key="1">
    <citation type="submission" date="2024-02" db="EMBL/GenBank/DDBJ databases">
        <title>Rubritalea halochordaticola NBRC 107102.</title>
        <authorList>
            <person name="Ichikawa N."/>
            <person name="Katano-Makiyama Y."/>
            <person name="Hidaka K."/>
        </authorList>
    </citation>
    <scope>NUCLEOTIDE SEQUENCE [LARGE SCALE GENOMIC DNA]</scope>
    <source>
        <strain evidence="3 4">NBRC 107102</strain>
    </source>
</reference>
<dbReference type="InterPro" id="IPR022742">
    <property type="entry name" value="Hydrolase_4"/>
</dbReference>
<name>A0ABP9UX76_9BACT</name>
<sequence>MSKLRKYLVGDLSWKRMILSLISIYLMLLVVAVFFAHKLVFYPPSDHYDETLINLTLIDDGQGGKIATVHYQAAKGKPTIFWSHGNAEDIGQLTDLFREFSGLGYGVIAYDYPGYGLSDGAATEKTCYATIDKVWSHATEELGIKEQDIILLGQSVGTGPTVYLAARNQPACVVLLAPFTSIYRVGVKYPIFPCDMFPNISRIKDVHSPLLVVHGKNDSVIPHEHGQQLVAKHQGVNQLISLDKTDHNDIYFRNLDFVISEINHFAETHHSVIEE</sequence>
<dbReference type="Gene3D" id="3.40.50.1820">
    <property type="entry name" value="alpha/beta hydrolase"/>
    <property type="match status" value="1"/>
</dbReference>
<gene>
    <name evidence="3" type="ORF">Rhal01_00475</name>
</gene>
<dbReference type="Pfam" id="PF12146">
    <property type="entry name" value="Hydrolase_4"/>
    <property type="match status" value="1"/>
</dbReference>
<proteinExistence type="predicted"/>